<protein>
    <submittedName>
        <fullName evidence="1">DUF4298 domain-containing protein</fullName>
    </submittedName>
</protein>
<evidence type="ECO:0000313" key="1">
    <source>
        <dbReference type="EMBL" id="MBO1516780.1"/>
    </source>
</evidence>
<dbReference type="InterPro" id="IPR025384">
    <property type="entry name" value="DUF4298"/>
</dbReference>
<sequence>MTDYNPQELQQKYELWCKLYRQQLEAQEQFAQAAALLNDLKTYYLDPQWMKDREADLPIEHSGEAHSIFSEDALWSMLTDHDELAMKWMRLGLDALEKN</sequence>
<organism evidence="1 2">
    <name type="scientific">Psychrobacter halodurans</name>
    <dbReference type="NCBI Taxonomy" id="2818439"/>
    <lineage>
        <taxon>Bacteria</taxon>
        <taxon>Pseudomonadati</taxon>
        <taxon>Pseudomonadota</taxon>
        <taxon>Gammaproteobacteria</taxon>
        <taxon>Moraxellales</taxon>
        <taxon>Moraxellaceae</taxon>
        <taxon>Psychrobacter</taxon>
    </lineage>
</organism>
<evidence type="ECO:0000313" key="2">
    <source>
        <dbReference type="Proteomes" id="UP000664161"/>
    </source>
</evidence>
<dbReference type="RefSeq" id="WP_207969439.1">
    <property type="nucleotide sequence ID" value="NZ_JAGBKN010000008.1"/>
</dbReference>
<reference evidence="1 2" key="1">
    <citation type="submission" date="2021-03" db="EMBL/GenBank/DDBJ databases">
        <authorList>
            <person name="Shang D.-D."/>
            <person name="Du Z.-J."/>
            <person name="Chen G.-J."/>
        </authorList>
    </citation>
    <scope>NUCLEOTIDE SEQUENCE [LARGE SCALE GENOMIC DNA]</scope>
    <source>
        <strain evidence="1 2">F2608</strain>
    </source>
</reference>
<comment type="caution">
    <text evidence="1">The sequence shown here is derived from an EMBL/GenBank/DDBJ whole genome shotgun (WGS) entry which is preliminary data.</text>
</comment>
<dbReference type="EMBL" id="JAGBKN010000008">
    <property type="protein sequence ID" value="MBO1516780.1"/>
    <property type="molecule type" value="Genomic_DNA"/>
</dbReference>
<dbReference type="Pfam" id="PF14131">
    <property type="entry name" value="DUF4298"/>
    <property type="match status" value="1"/>
</dbReference>
<gene>
    <name evidence="1" type="ORF">J3491_05460</name>
</gene>
<accession>A0AAW4IW14</accession>
<dbReference type="AlphaFoldDB" id="A0AAW4IW14"/>
<name>A0AAW4IW14_9GAMM</name>
<proteinExistence type="predicted"/>
<dbReference type="Proteomes" id="UP000664161">
    <property type="component" value="Unassembled WGS sequence"/>
</dbReference>
<keyword evidence="2" id="KW-1185">Reference proteome</keyword>